<dbReference type="CDD" id="cd00338">
    <property type="entry name" value="Ser_Recombinase"/>
    <property type="match status" value="1"/>
</dbReference>
<sequence>MKTAIYARRASVTQQDRSIDARIRLCQEYAERHGGTIVAIYSDDAISGSHLVTRPGVQRLLEDAKTGLFDTVITEGLDCLSRDPEGIATIVKRLTHHSITIDTVKEGSISERDVGSTGTMNAPFLRDLANKLRRGREAKAECVPAGLRCSHNVGRELGCK</sequence>
<name>A0A560AP35_AZOBR</name>
<proteinExistence type="predicted"/>
<organism evidence="2 3">
    <name type="scientific">Azospirillum brasilense</name>
    <dbReference type="NCBI Taxonomy" id="192"/>
    <lineage>
        <taxon>Bacteria</taxon>
        <taxon>Pseudomonadati</taxon>
        <taxon>Pseudomonadota</taxon>
        <taxon>Alphaproteobacteria</taxon>
        <taxon>Rhodospirillales</taxon>
        <taxon>Azospirillaceae</taxon>
        <taxon>Azospirillum</taxon>
    </lineage>
</organism>
<protein>
    <submittedName>
        <fullName evidence="2">Resolvase-like protein</fullName>
    </submittedName>
</protein>
<dbReference type="Proteomes" id="UP000316083">
    <property type="component" value="Unassembled WGS sequence"/>
</dbReference>
<accession>A0A560AP35</accession>
<dbReference type="InterPro" id="IPR050639">
    <property type="entry name" value="SSR_resolvase"/>
</dbReference>
<gene>
    <name evidence="2" type="ORF">FBZ82_11524</name>
</gene>
<evidence type="ECO:0000313" key="2">
    <source>
        <dbReference type="EMBL" id="TWA62133.1"/>
    </source>
</evidence>
<dbReference type="SMART" id="SM00857">
    <property type="entry name" value="Resolvase"/>
    <property type="match status" value="1"/>
</dbReference>
<dbReference type="Pfam" id="PF00239">
    <property type="entry name" value="Resolvase"/>
    <property type="match status" value="1"/>
</dbReference>
<feature type="domain" description="Resolvase/invertase-type recombinase catalytic" evidence="1">
    <location>
        <begin position="2"/>
        <end position="154"/>
    </location>
</feature>
<dbReference type="PANTHER" id="PTHR30461">
    <property type="entry name" value="DNA-INVERTASE FROM LAMBDOID PROPHAGE"/>
    <property type="match status" value="1"/>
</dbReference>
<dbReference type="AlphaFoldDB" id="A0A560AP35"/>
<dbReference type="GO" id="GO:0003677">
    <property type="term" value="F:DNA binding"/>
    <property type="evidence" value="ECO:0007669"/>
    <property type="project" value="InterPro"/>
</dbReference>
<dbReference type="EMBL" id="VITF01000015">
    <property type="protein sequence ID" value="TWA62133.1"/>
    <property type="molecule type" value="Genomic_DNA"/>
</dbReference>
<evidence type="ECO:0000259" key="1">
    <source>
        <dbReference type="PROSITE" id="PS51736"/>
    </source>
</evidence>
<dbReference type="SUPFAM" id="SSF53041">
    <property type="entry name" value="Resolvase-like"/>
    <property type="match status" value="1"/>
</dbReference>
<dbReference type="RefSeq" id="WP_145679069.1">
    <property type="nucleotide sequence ID" value="NZ_VITF01000015.1"/>
</dbReference>
<dbReference type="GO" id="GO:0000150">
    <property type="term" value="F:DNA strand exchange activity"/>
    <property type="evidence" value="ECO:0007669"/>
    <property type="project" value="InterPro"/>
</dbReference>
<dbReference type="InterPro" id="IPR006119">
    <property type="entry name" value="Resolv_N"/>
</dbReference>
<dbReference type="PROSITE" id="PS51736">
    <property type="entry name" value="RECOMBINASES_3"/>
    <property type="match status" value="1"/>
</dbReference>
<comment type="caution">
    <text evidence="2">The sequence shown here is derived from an EMBL/GenBank/DDBJ whole genome shotgun (WGS) entry which is preliminary data.</text>
</comment>
<reference evidence="2 3" key="1">
    <citation type="submission" date="2019-06" db="EMBL/GenBank/DDBJ databases">
        <title>Genomic Encyclopedia of Type Strains, Phase IV (KMG-V): Genome sequencing to study the core and pangenomes of soil and plant-associated prokaryotes.</title>
        <authorList>
            <person name="Whitman W."/>
        </authorList>
    </citation>
    <scope>NUCLEOTIDE SEQUENCE [LARGE SCALE GENOMIC DNA]</scope>
    <source>
        <strain evidence="2 3">BR 11796</strain>
    </source>
</reference>
<dbReference type="Gene3D" id="3.40.50.1390">
    <property type="entry name" value="Resolvase, N-terminal catalytic domain"/>
    <property type="match status" value="1"/>
</dbReference>
<evidence type="ECO:0000313" key="3">
    <source>
        <dbReference type="Proteomes" id="UP000316083"/>
    </source>
</evidence>
<dbReference type="PANTHER" id="PTHR30461:SF23">
    <property type="entry name" value="DNA RECOMBINASE-RELATED"/>
    <property type="match status" value="1"/>
</dbReference>
<dbReference type="InterPro" id="IPR036162">
    <property type="entry name" value="Resolvase-like_N_sf"/>
</dbReference>